<dbReference type="Proteomes" id="UP000002640">
    <property type="component" value="Unassembled WGS sequence"/>
</dbReference>
<evidence type="ECO:0000313" key="2">
    <source>
        <dbReference type="Proteomes" id="UP000002640"/>
    </source>
</evidence>
<dbReference type="AlphaFoldDB" id="G5AC67"/>
<protein>
    <submittedName>
        <fullName evidence="1">Uncharacterized protein</fullName>
    </submittedName>
</protein>
<name>G5AC67_PHYSP</name>
<sequence length="129" mass="14824">MSDITAIVDPSTLKTLHMLQQLKRERRRVSQQKYMKKKATADATLERYIPLLRDEVKRLEVQGDRLLRPKKTLWLAAVEYFRIFEHGLSGPDEPHAKDLGFLRAVVAPEVDLGACTGFEALMTNWRTST</sequence>
<keyword evidence="2" id="KW-1185">Reference proteome</keyword>
<dbReference type="RefSeq" id="XP_009537705.1">
    <property type="nucleotide sequence ID" value="XM_009539410.1"/>
</dbReference>
<dbReference type="KEGG" id="psoj:PHYSODRAFT_341108"/>
<organism evidence="1 2">
    <name type="scientific">Phytophthora sojae (strain P6497)</name>
    <name type="common">Soybean stem and root rot agent</name>
    <name type="synonym">Phytophthora megasperma f. sp. glycines</name>
    <dbReference type="NCBI Taxonomy" id="1094619"/>
    <lineage>
        <taxon>Eukaryota</taxon>
        <taxon>Sar</taxon>
        <taxon>Stramenopiles</taxon>
        <taxon>Oomycota</taxon>
        <taxon>Peronosporomycetes</taxon>
        <taxon>Peronosporales</taxon>
        <taxon>Peronosporaceae</taxon>
        <taxon>Phytophthora</taxon>
    </lineage>
</organism>
<dbReference type="SMR" id="G5AC67"/>
<reference evidence="1 2" key="1">
    <citation type="journal article" date="2006" name="Science">
        <title>Phytophthora genome sequences uncover evolutionary origins and mechanisms of pathogenesis.</title>
        <authorList>
            <person name="Tyler B.M."/>
            <person name="Tripathy S."/>
            <person name="Zhang X."/>
            <person name="Dehal P."/>
            <person name="Jiang R.H."/>
            <person name="Aerts A."/>
            <person name="Arredondo F.D."/>
            <person name="Baxter L."/>
            <person name="Bensasson D."/>
            <person name="Beynon J.L."/>
            <person name="Chapman J."/>
            <person name="Damasceno C.M."/>
            <person name="Dorrance A.E."/>
            <person name="Dou D."/>
            <person name="Dickerman A.W."/>
            <person name="Dubchak I.L."/>
            <person name="Garbelotto M."/>
            <person name="Gijzen M."/>
            <person name="Gordon S.G."/>
            <person name="Govers F."/>
            <person name="Grunwald N.J."/>
            <person name="Huang W."/>
            <person name="Ivors K.L."/>
            <person name="Jones R.W."/>
            <person name="Kamoun S."/>
            <person name="Krampis K."/>
            <person name="Lamour K.H."/>
            <person name="Lee M.K."/>
            <person name="McDonald W.H."/>
            <person name="Medina M."/>
            <person name="Meijer H.J."/>
            <person name="Nordberg E.K."/>
            <person name="Maclean D.J."/>
            <person name="Ospina-Giraldo M.D."/>
            <person name="Morris P.F."/>
            <person name="Phuntumart V."/>
            <person name="Putnam N.H."/>
            <person name="Rash S."/>
            <person name="Rose J.K."/>
            <person name="Sakihama Y."/>
            <person name="Salamov A.A."/>
            <person name="Savidor A."/>
            <person name="Scheuring C.F."/>
            <person name="Smith B.M."/>
            <person name="Sobral B.W."/>
            <person name="Terry A."/>
            <person name="Torto-Alalibo T.A."/>
            <person name="Win J."/>
            <person name="Xu Z."/>
            <person name="Zhang H."/>
            <person name="Grigoriev I.V."/>
            <person name="Rokhsar D.S."/>
            <person name="Boore J.L."/>
        </authorList>
    </citation>
    <scope>NUCLEOTIDE SEQUENCE [LARGE SCALE GENOMIC DNA]</scope>
    <source>
        <strain evidence="1 2">P6497</strain>
    </source>
</reference>
<proteinExistence type="predicted"/>
<gene>
    <name evidence="1" type="ORF">PHYSODRAFT_341108</name>
</gene>
<accession>G5AC67</accession>
<dbReference type="EMBL" id="JH159163">
    <property type="protein sequence ID" value="EGZ06941.1"/>
    <property type="molecule type" value="Genomic_DNA"/>
</dbReference>
<dbReference type="InParanoid" id="G5AC67"/>
<dbReference type="GeneID" id="20648033"/>
<evidence type="ECO:0000313" key="1">
    <source>
        <dbReference type="EMBL" id="EGZ06941.1"/>
    </source>
</evidence>